<gene>
    <name evidence="2" type="ORF">PGQ11_004062</name>
</gene>
<evidence type="ECO:0000259" key="1">
    <source>
        <dbReference type="Pfam" id="PF12697"/>
    </source>
</evidence>
<proteinExistence type="predicted"/>
<dbReference type="Pfam" id="PF12697">
    <property type="entry name" value="Abhydrolase_6"/>
    <property type="match status" value="1"/>
</dbReference>
<evidence type="ECO:0000313" key="3">
    <source>
        <dbReference type="Proteomes" id="UP001390339"/>
    </source>
</evidence>
<protein>
    <submittedName>
        <fullName evidence="2">Alpha/Beta hydrolase protein</fullName>
    </submittedName>
</protein>
<feature type="domain" description="AB hydrolase-1" evidence="1">
    <location>
        <begin position="103"/>
        <end position="372"/>
    </location>
</feature>
<sequence>MALQATSSYLPITLPGAVTALAPSCSEVTFKVEAAANNTLFVDIPGPENGTAVVDYINKAILSGSAPNNGTTLVADTFTLNGIYCQPGGNTAHPEDEEAVLQILLHGGTYNRTYWTGLDLPDTDIYNWPLAATRAGYHTLALDKLGAGTSPQRPGPLNVVQASLEVEIFHQIIDTIRRHPSASPLGRTYNRVALVGHSLGSVLGATLARLHPSDIDALVATGLSTSIDMVSFLETDFQPAAAVFGPARASTRDLPPGYLTTGSAAARERALYAGSAYDAARLPPRDFAGADAATGGELLTLGSAMVPAPGFARPVLSVVGQLDGQQCPPAAGACEDILAATGRTLWPNAAPFNYYVAPNTGHCLALHYSAPETAAVVHAWLDGVFKA</sequence>
<dbReference type="Proteomes" id="UP001390339">
    <property type="component" value="Unassembled WGS sequence"/>
</dbReference>
<dbReference type="InterPro" id="IPR000073">
    <property type="entry name" value="AB_hydrolase_1"/>
</dbReference>
<keyword evidence="2" id="KW-0378">Hydrolase</keyword>
<evidence type="ECO:0000313" key="2">
    <source>
        <dbReference type="EMBL" id="KAK8873548.1"/>
    </source>
</evidence>
<organism evidence="2 3">
    <name type="scientific">Apiospora arundinis</name>
    <dbReference type="NCBI Taxonomy" id="335852"/>
    <lineage>
        <taxon>Eukaryota</taxon>
        <taxon>Fungi</taxon>
        <taxon>Dikarya</taxon>
        <taxon>Ascomycota</taxon>
        <taxon>Pezizomycotina</taxon>
        <taxon>Sordariomycetes</taxon>
        <taxon>Xylariomycetidae</taxon>
        <taxon>Amphisphaeriales</taxon>
        <taxon>Apiosporaceae</taxon>
        <taxon>Apiospora</taxon>
    </lineage>
</organism>
<reference evidence="2 3" key="1">
    <citation type="journal article" date="2024" name="IMA Fungus">
        <title>Apiospora arundinis, a panoply of carbohydrate-active enzymes and secondary metabolites.</title>
        <authorList>
            <person name="Sorensen T."/>
            <person name="Petersen C."/>
            <person name="Muurmann A.T."/>
            <person name="Christiansen J.V."/>
            <person name="Brundto M.L."/>
            <person name="Overgaard C.K."/>
            <person name="Boysen A.T."/>
            <person name="Wollenberg R.D."/>
            <person name="Larsen T.O."/>
            <person name="Sorensen J.L."/>
            <person name="Nielsen K.L."/>
            <person name="Sondergaard T.E."/>
        </authorList>
    </citation>
    <scope>NUCLEOTIDE SEQUENCE [LARGE SCALE GENOMIC DNA]</scope>
    <source>
        <strain evidence="2 3">AAU 773</strain>
    </source>
</reference>
<dbReference type="GO" id="GO:0016787">
    <property type="term" value="F:hydrolase activity"/>
    <property type="evidence" value="ECO:0007669"/>
    <property type="project" value="UniProtKB-KW"/>
</dbReference>
<dbReference type="Gene3D" id="3.40.50.1820">
    <property type="entry name" value="alpha/beta hydrolase"/>
    <property type="match status" value="1"/>
</dbReference>
<dbReference type="EMBL" id="JAPCWZ010000003">
    <property type="protein sequence ID" value="KAK8873548.1"/>
    <property type="molecule type" value="Genomic_DNA"/>
</dbReference>
<dbReference type="InterPro" id="IPR029058">
    <property type="entry name" value="AB_hydrolase_fold"/>
</dbReference>
<accession>A0ABR2J7L0</accession>
<comment type="caution">
    <text evidence="2">The sequence shown here is derived from an EMBL/GenBank/DDBJ whole genome shotgun (WGS) entry which is preliminary data.</text>
</comment>
<keyword evidence="3" id="KW-1185">Reference proteome</keyword>
<name>A0ABR2J7L0_9PEZI</name>
<dbReference type="SUPFAM" id="SSF53474">
    <property type="entry name" value="alpha/beta-Hydrolases"/>
    <property type="match status" value="1"/>
</dbReference>